<proteinExistence type="predicted"/>
<dbReference type="RefSeq" id="WP_179406431.1">
    <property type="nucleotide sequence ID" value="NZ_BMGF01000001.1"/>
</dbReference>
<dbReference type="AlphaFoldDB" id="A0A7Y9XTX5"/>
<sequence length="240" mass="26389">MTVINSFVQGDRAYLLTDTAWLESGSGKLLMSHSKIIEGGAFPWALALTGDAHLYIVRALIEERRPRSAREFVETLPATIAEVRDAVRDPTFTMGVRLAAWCEDTGKARIFHLDTDADRCAFLGIDPWEVCEIFAFAPLSTDHANPVDRITAEVGKDITPEVLTDPGRFDPEADGLRLIEAQRRHLRFPVKGSEPVAVIGGSAQLTCVSREGVASKILRIWGGDEVGEVLRPEPEPERVA</sequence>
<dbReference type="EMBL" id="JACBZF010000001">
    <property type="protein sequence ID" value="NYH94526.1"/>
    <property type="molecule type" value="Genomic_DNA"/>
</dbReference>
<dbReference type="Proteomes" id="UP000522081">
    <property type="component" value="Unassembled WGS sequence"/>
</dbReference>
<protein>
    <submittedName>
        <fullName evidence="1">Uncharacterized protein</fullName>
    </submittedName>
</protein>
<accession>A0A7Y9XTX5</accession>
<name>A0A7Y9XTX5_9SPHN</name>
<comment type="caution">
    <text evidence="1">The sequence shown here is derived from an EMBL/GenBank/DDBJ whole genome shotgun (WGS) entry which is preliminary data.</text>
</comment>
<organism evidence="1 2">
    <name type="scientific">Novosphingobium marinum</name>
    <dbReference type="NCBI Taxonomy" id="1514948"/>
    <lineage>
        <taxon>Bacteria</taxon>
        <taxon>Pseudomonadati</taxon>
        <taxon>Pseudomonadota</taxon>
        <taxon>Alphaproteobacteria</taxon>
        <taxon>Sphingomonadales</taxon>
        <taxon>Sphingomonadaceae</taxon>
        <taxon>Novosphingobium</taxon>
    </lineage>
</organism>
<keyword evidence="2" id="KW-1185">Reference proteome</keyword>
<evidence type="ECO:0000313" key="1">
    <source>
        <dbReference type="EMBL" id="NYH94526.1"/>
    </source>
</evidence>
<gene>
    <name evidence="1" type="ORF">FHS75_000831</name>
</gene>
<reference evidence="1 2" key="1">
    <citation type="submission" date="2020-07" db="EMBL/GenBank/DDBJ databases">
        <title>Genomic Encyclopedia of Type Strains, Phase IV (KMG-IV): sequencing the most valuable type-strain genomes for metagenomic binning, comparative biology and taxonomic classification.</title>
        <authorList>
            <person name="Goeker M."/>
        </authorList>
    </citation>
    <scope>NUCLEOTIDE SEQUENCE [LARGE SCALE GENOMIC DNA]</scope>
    <source>
        <strain evidence="1 2">DSM 29043</strain>
    </source>
</reference>
<evidence type="ECO:0000313" key="2">
    <source>
        <dbReference type="Proteomes" id="UP000522081"/>
    </source>
</evidence>